<reference evidence="1 2" key="1">
    <citation type="journal article" date="2024" name="Front. Microbiol.">
        <title>Novel thermophilic genera Geochorda gen. nov. and Carboxydochorda gen. nov. from the deep terrestrial subsurface reveal the ecophysiological diversity in the class Limnochordia.</title>
        <authorList>
            <person name="Karnachuk O.V."/>
            <person name="Lukina A.P."/>
            <person name="Avakyan M.R."/>
            <person name="Kadnikov V.V."/>
            <person name="Begmatov S."/>
            <person name="Beletsky A.V."/>
            <person name="Vlasova K.G."/>
            <person name="Novikov A.A."/>
            <person name="Shcherbakova V.A."/>
            <person name="Mardanov A.V."/>
            <person name="Ravin N.V."/>
        </authorList>
    </citation>
    <scope>NUCLEOTIDE SEQUENCE [LARGE SCALE GENOMIC DNA]</scope>
    <source>
        <strain evidence="1 2">L945</strain>
    </source>
</reference>
<dbReference type="EMBL" id="CP141615">
    <property type="protein sequence ID" value="WRP17961.1"/>
    <property type="molecule type" value="Genomic_DNA"/>
</dbReference>
<organism evidence="1 2">
    <name type="scientific">Carboxydichorda subterranea</name>
    <dbReference type="NCBI Taxonomy" id="3109565"/>
    <lineage>
        <taxon>Bacteria</taxon>
        <taxon>Bacillati</taxon>
        <taxon>Bacillota</taxon>
        <taxon>Limnochordia</taxon>
        <taxon>Limnochordales</taxon>
        <taxon>Geochordaceae</taxon>
        <taxon>Carboxydichorda</taxon>
    </lineage>
</organism>
<proteinExistence type="predicted"/>
<dbReference type="RefSeq" id="WP_324717232.1">
    <property type="nucleotide sequence ID" value="NZ_CP141615.1"/>
</dbReference>
<name>A0ABZ1BZ09_9FIRM</name>
<dbReference type="Proteomes" id="UP001332192">
    <property type="component" value="Chromosome"/>
</dbReference>
<evidence type="ECO:0008006" key="3">
    <source>
        <dbReference type="Google" id="ProtNLM"/>
    </source>
</evidence>
<evidence type="ECO:0000313" key="2">
    <source>
        <dbReference type="Proteomes" id="UP001332192"/>
    </source>
</evidence>
<protein>
    <recommendedName>
        <fullName evidence="3">PA14 domain-containing protein</fullName>
    </recommendedName>
</protein>
<accession>A0ABZ1BZ09</accession>
<keyword evidence="2" id="KW-1185">Reference proteome</keyword>
<evidence type="ECO:0000313" key="1">
    <source>
        <dbReference type="EMBL" id="WRP17961.1"/>
    </source>
</evidence>
<sequence length="1550" mass="166113">MRYAWGDATGVMGKDLYAIGHPTFEQQLRLRMEGKVAPGVTVSADLDNIKSENLQLIGIDVTWGPSKTHLGDIRVQGQSTYAVSQATAKGADVELDLGAWQLSLLAGISRGIPASKTFYGTHSEETVRFVTTTPGGSEPPYAPSREVTTLLADLRGAEGFRLDTPYDPDFTRVWLVPGDKAASAGCPASAEPPLVESRPLQELLKAYQLGALYYEDGQPAGQQGVIRPVADPSTPVPGLPPEEVQRAFFRLGQGEISGFSTEPGTSPAGYILLQSESLDLMRAHVEALIRRYNELNHKTGPGRLVYPFVRGSSLELEFLTKLRQYYHFAAGAGQYPGAVDWTGSLKSPDGGSSLALLSVATVGTCPGYREQLGSGSSNPTDGVGSAGQAAVLYFLGNTGVQPDSLSVEVERTGAQPEPADGHGLSWTLFAEEGVLRVVYPHSLDEFKAQFSALRVRYRYTVSEGIYALGISVAAGSEKVYLNGELLRRETDYTIDYESGVLVLLRNVGPNDRLQVDFEYFRGGLGAATEYNRNVFGVRAAWTPTDRWKLSAEVFFEGDEPRPLVEPERARTMPNSHTVVALSGAYRWAQSQQAVRGQSGGRGPWAQWDVAFSRDVNPFDANARLPQLNEVYAIAGSAAPGAANSGAWVLLGHRAGLTVGELDPAGGEPRWHRYTTAAGLSGLTVYAIAPAVQGTVSDSSWPGSPLLAGSTSAAAWVLGTESGLTLISSPAGNDLPFDSTANWERRYTSQGLPSNRVRDVLYVGVPTRPPGHEQAVDSSVWVATDKGLAWADAAELNVGNVDAALRDWHTFSSTTSPSLPSDDIRDIAFVAADDGNRFALLAVYPSGIAWIPLQGSWNPPWDQIRPLLQQDGLTRTAAVPVSGGIRVWVGSREGLAYVDLDLDGQLQNALQRAAPLPNGSIGEVQALQVRPSQTLGLWEVWAATSLGLYRITDAGGNHPSREAITLGGVTPGPVSAVGVATAADGSGTEIWAAARPASGMPRIFREQDWGTDVEVTQQALPEGDPARYRDPASPTVYDGAAGRLATGYDWQGGGLELSYERVDGRFLPINGIQRQAFEAWQAALHQQVTPNLGVEFTHKDRLTSTPITGEAPQRTLSDQLSATWTLPLPAPFSWASPPALRGSIRWDRTDRDMAIPGWEQTTLTRTIQVQESFWQRRLTAALGYEHVIYDDRGAAAFGSSHYVAHNLVADLSANPLPEVSLTLGFRYPLKVISGPGGAVPVRVQGTESLNVGATASRTFGAVRTSFSVGQQSGWRVSEDGTDFERQDRQAALSVTAPEVTWGVWNLSPTGRLTWSQSESLRSRSSAVGLGGGLQAAWSPVLTLRLDAARRFQLAEVPLAKQTVEDRLELTGLTEAWTGVKPSVTLSREVRHVVALGEDGGTSAGGERESLDTTHAATLRVGWELAPAWPQATRLGARWSAGPAAGQEGRTAELSHTVTYRPGGPWTVSATAGAGRGETWLPGNEPKPQWRADLSGQVSYRFSEQWSGGLELGYSSGVVPPLFATGQGTATPTGTPAPFRTGWIRLFVEATF</sequence>
<gene>
    <name evidence="1" type="ORF">U7230_02815</name>
</gene>